<dbReference type="PANTHER" id="PTHR43268">
    <property type="entry name" value="THIOSULFATE SULFURTRANSFERASE/RHODANESE-LIKE DOMAIN-CONTAINING PROTEIN 2"/>
    <property type="match status" value="1"/>
</dbReference>
<dbReference type="NCBIfam" id="NF001135">
    <property type="entry name" value="PRK00142.1-3"/>
    <property type="match status" value="1"/>
</dbReference>
<keyword evidence="1" id="KW-0560">Oxidoreductase</keyword>
<sequence length="328" mass="38041">MEYRVLLYYYYTDIADPEGLSKEHLRICKDMNLKGRILLAHEGINGTVSGTVEDTNKYKNYMEKHPLFKGIVFKVDEAEGHAFKKMHVRPRPELVNLSLEDDVDPREVTGEYLSPAEFYEEMQKEDTVVLDVRNTYEYDVGHFRGAIRPEVETFRDTPEWVRENRELFEGKKVLTYCTGGIRCEKFTGWLKREGFEDVGQLHGGVASYAKDPETKGQLWDGMMYVFDERLTVPINQVEHTVVGRDHYDDTPCERYINCANPECNAQIIASEENQAYHLGGCSLECAEHARNRYIIDEELSREFVEARLEELRNSDFAEFEMIGDARGK</sequence>
<dbReference type="PANTHER" id="PTHR43268:SF3">
    <property type="entry name" value="RHODANESE-LIKE DOMAIN-CONTAINING PROTEIN 7-RELATED"/>
    <property type="match status" value="1"/>
</dbReference>
<evidence type="ECO:0000259" key="2">
    <source>
        <dbReference type="PROSITE" id="PS50206"/>
    </source>
</evidence>
<dbReference type="RefSeq" id="WP_097042449.1">
    <property type="nucleotide sequence ID" value="NZ_OBQF01000006.1"/>
</dbReference>
<dbReference type="CDD" id="cd01518">
    <property type="entry name" value="RHOD_YceA"/>
    <property type="match status" value="1"/>
</dbReference>
<proteinExistence type="inferred from homology"/>
<keyword evidence="1" id="KW-0819">tRNA processing</keyword>
<dbReference type="InterPro" id="IPR001763">
    <property type="entry name" value="Rhodanese-like_dom"/>
</dbReference>
<organism evidence="3 4">
    <name type="scientific">Salinicoccus kekensis</name>
    <dbReference type="NCBI Taxonomy" id="714307"/>
    <lineage>
        <taxon>Bacteria</taxon>
        <taxon>Bacillati</taxon>
        <taxon>Bacillota</taxon>
        <taxon>Bacilli</taxon>
        <taxon>Bacillales</taxon>
        <taxon>Staphylococcaceae</taxon>
        <taxon>Salinicoccus</taxon>
    </lineage>
</organism>
<dbReference type="EMBL" id="OBQF01000006">
    <property type="protein sequence ID" value="SOC44557.1"/>
    <property type="molecule type" value="Genomic_DNA"/>
</dbReference>
<dbReference type="SUPFAM" id="SSF52821">
    <property type="entry name" value="Rhodanese/Cell cycle control phosphatase"/>
    <property type="match status" value="1"/>
</dbReference>
<keyword evidence="4" id="KW-1185">Reference proteome</keyword>
<dbReference type="InterPro" id="IPR036873">
    <property type="entry name" value="Rhodanese-like_dom_sf"/>
</dbReference>
<dbReference type="InterPro" id="IPR020936">
    <property type="entry name" value="TrhO"/>
</dbReference>
<dbReference type="InterPro" id="IPR040503">
    <property type="entry name" value="TRHO_N"/>
</dbReference>
<dbReference type="PROSITE" id="PS50206">
    <property type="entry name" value="RHODANESE_3"/>
    <property type="match status" value="1"/>
</dbReference>
<comment type="catalytic activity">
    <reaction evidence="1">
        <text>uridine(34) in tRNA + AH2 + O2 = 5-hydroxyuridine(34) in tRNA + A + H2O</text>
        <dbReference type="Rhea" id="RHEA:64224"/>
        <dbReference type="Rhea" id="RHEA-COMP:11727"/>
        <dbReference type="Rhea" id="RHEA-COMP:13381"/>
        <dbReference type="ChEBI" id="CHEBI:13193"/>
        <dbReference type="ChEBI" id="CHEBI:15377"/>
        <dbReference type="ChEBI" id="CHEBI:15379"/>
        <dbReference type="ChEBI" id="CHEBI:17499"/>
        <dbReference type="ChEBI" id="CHEBI:65315"/>
        <dbReference type="ChEBI" id="CHEBI:136877"/>
    </reaction>
</comment>
<dbReference type="Gene3D" id="3.30.70.100">
    <property type="match status" value="1"/>
</dbReference>
<dbReference type="Pfam" id="PF12368">
    <property type="entry name" value="Rhodanese_C"/>
    <property type="match status" value="1"/>
</dbReference>
<dbReference type="AlphaFoldDB" id="A0A285US77"/>
<evidence type="ECO:0000256" key="1">
    <source>
        <dbReference type="HAMAP-Rule" id="MF_00469"/>
    </source>
</evidence>
<name>A0A285US77_9STAP</name>
<dbReference type="Pfam" id="PF17773">
    <property type="entry name" value="UPF0176_N"/>
    <property type="match status" value="1"/>
</dbReference>
<feature type="domain" description="Rhodanese" evidence="2">
    <location>
        <begin position="123"/>
        <end position="217"/>
    </location>
</feature>
<dbReference type="OrthoDB" id="9778326at2"/>
<dbReference type="Pfam" id="PF00581">
    <property type="entry name" value="Rhodanese"/>
    <property type="match status" value="1"/>
</dbReference>
<reference evidence="4" key="1">
    <citation type="submission" date="2017-08" db="EMBL/GenBank/DDBJ databases">
        <authorList>
            <person name="Varghese N."/>
            <person name="Submissions S."/>
        </authorList>
    </citation>
    <scope>NUCLEOTIDE SEQUENCE [LARGE SCALE GENOMIC DNA]</scope>
    <source>
        <strain evidence="4">DSM 23173</strain>
    </source>
</reference>
<evidence type="ECO:0000313" key="3">
    <source>
        <dbReference type="EMBL" id="SOC44557.1"/>
    </source>
</evidence>
<dbReference type="GO" id="GO:0016705">
    <property type="term" value="F:oxidoreductase activity, acting on paired donors, with incorporation or reduction of molecular oxygen"/>
    <property type="evidence" value="ECO:0007669"/>
    <property type="project" value="UniProtKB-UniRule"/>
</dbReference>
<protein>
    <recommendedName>
        <fullName evidence="1">tRNA uridine(34) hydroxylase</fullName>
        <ecNumber evidence="1">1.14.-.-</ecNumber>
    </recommendedName>
    <alternativeName>
        <fullName evidence="1">tRNA hydroxylation protein O</fullName>
    </alternativeName>
</protein>
<dbReference type="HAMAP" id="MF_00469">
    <property type="entry name" value="TrhO"/>
    <property type="match status" value="1"/>
</dbReference>
<evidence type="ECO:0000313" key="4">
    <source>
        <dbReference type="Proteomes" id="UP000219412"/>
    </source>
</evidence>
<accession>A0A285US77</accession>
<dbReference type="SMART" id="SM00450">
    <property type="entry name" value="RHOD"/>
    <property type="match status" value="1"/>
</dbReference>
<gene>
    <name evidence="1" type="primary">trhO</name>
    <name evidence="3" type="ORF">SAMN05878391_2410</name>
</gene>
<comment type="function">
    <text evidence="1">Catalyzes oxygen-dependent 5-hydroxyuridine (ho5U) modification at position 34 in tRNAs.</text>
</comment>
<dbReference type="InterPro" id="IPR022111">
    <property type="entry name" value="Rhodanese_C"/>
</dbReference>
<dbReference type="GO" id="GO:0006400">
    <property type="term" value="P:tRNA modification"/>
    <property type="evidence" value="ECO:0007669"/>
    <property type="project" value="UniProtKB-UniRule"/>
</dbReference>
<comment type="similarity">
    <text evidence="1">Belongs to the TrhO family.</text>
</comment>
<dbReference type="Gene3D" id="3.40.250.10">
    <property type="entry name" value="Rhodanese-like domain"/>
    <property type="match status" value="1"/>
</dbReference>
<dbReference type="Proteomes" id="UP000219412">
    <property type="component" value="Unassembled WGS sequence"/>
</dbReference>
<dbReference type="EC" id="1.14.-.-" evidence="1"/>